<reference evidence="1" key="1">
    <citation type="submission" date="2022-06" db="EMBL/GenBank/DDBJ databases">
        <title>Phylogenomic reconstructions and comparative analyses of Kickxellomycotina fungi.</title>
        <authorList>
            <person name="Reynolds N.K."/>
            <person name="Stajich J.E."/>
            <person name="Barry K."/>
            <person name="Grigoriev I.V."/>
            <person name="Crous P."/>
            <person name="Smith M.E."/>
        </authorList>
    </citation>
    <scope>NUCLEOTIDE SEQUENCE</scope>
    <source>
        <strain evidence="1">RSA 2271</strain>
    </source>
</reference>
<organism evidence="1 2">
    <name type="scientific">Spiromyces aspiralis</name>
    <dbReference type="NCBI Taxonomy" id="68401"/>
    <lineage>
        <taxon>Eukaryota</taxon>
        <taxon>Fungi</taxon>
        <taxon>Fungi incertae sedis</taxon>
        <taxon>Zoopagomycota</taxon>
        <taxon>Kickxellomycotina</taxon>
        <taxon>Kickxellomycetes</taxon>
        <taxon>Kickxellales</taxon>
        <taxon>Kickxellaceae</taxon>
        <taxon>Spiromyces</taxon>
    </lineage>
</organism>
<name>A0ACC1HTH7_9FUNG</name>
<gene>
    <name evidence="1" type="ORF">EV182_001412</name>
</gene>
<feature type="non-terminal residue" evidence="1">
    <location>
        <position position="1"/>
    </location>
</feature>
<proteinExistence type="predicted"/>
<accession>A0ACC1HTH7</accession>
<sequence length="102" mass="11078">IASATTKVSYTPKYARKTGRRYRRSSFSSEYEGSGMAPTPLTQADPRIISPVPSQSSPPNLASNIQHERIAFETRVNDPRGATIKTGNTPSATSEPADDPKR</sequence>
<evidence type="ECO:0000313" key="2">
    <source>
        <dbReference type="Proteomes" id="UP001145114"/>
    </source>
</evidence>
<dbReference type="EMBL" id="JAMZIH010000201">
    <property type="protein sequence ID" value="KAJ1679747.1"/>
    <property type="molecule type" value="Genomic_DNA"/>
</dbReference>
<keyword evidence="2" id="KW-1185">Reference proteome</keyword>
<protein>
    <submittedName>
        <fullName evidence="1">Uncharacterized protein</fullName>
    </submittedName>
</protein>
<comment type="caution">
    <text evidence="1">The sequence shown here is derived from an EMBL/GenBank/DDBJ whole genome shotgun (WGS) entry which is preliminary data.</text>
</comment>
<evidence type="ECO:0000313" key="1">
    <source>
        <dbReference type="EMBL" id="KAJ1679747.1"/>
    </source>
</evidence>
<dbReference type="Proteomes" id="UP001145114">
    <property type="component" value="Unassembled WGS sequence"/>
</dbReference>